<keyword evidence="9" id="KW-0030">Aminoacyl-tRNA synthetase</keyword>
<feature type="region of interest" description="Disordered" evidence="13">
    <location>
        <begin position="607"/>
        <end position="709"/>
    </location>
</feature>
<dbReference type="NCBIfam" id="TIGR00418">
    <property type="entry name" value="thrS"/>
    <property type="match status" value="1"/>
</dbReference>
<sequence>MNPIPPDPQRPSSADVVLGGITSDATVGNQPRVIPVSMAPSGKEGGVSDAALAYTKHALDAIIASLNSNKEKYGDIGKVYTARDLSTCLGAWDLSVRQSSNKRPRFEEKPPMDNKDEGDANTAFNFYYERSCPILLGAKRSSGPMPFCVDDFGSSGGMDESNDDDLPDVVGAVFFCDPRIVLSGTAYEGKEVTNSLLVEAEEQLYTQTDPDGSRSSLVTAAIAALTPSAPNGSSSTASSDDGVYIPTIWSGNTEREYNPSKKELMAKEDEENYDYQTSSAVHRNIRDNIRLLRPPKLTTVSNDADGYDAERPNKRRRQALRRTSISKLIDPTLIAIGIRCKHELLLDDDEVGKVYVNGMLVADCNLTEQGSTSAVLNRIPNADALPAHLLFGVDFTLPSHNGLPDKSVLEREYGFLLMDALITPHPKADVVGKVLNRLISGKTEGNEEGDNDDDDANQNDIKFDSTSSPCFESIVLSGTKVDPVGISAKSLGTKFRMQYGTETFPCEIGTDEEHRLHKVIGAQKVAKLVPTRARNILRRGGYLDLSQMAGFIWRSSASSWDGDHNDSVRAAEAIEKSVQLLRKVGCENLTPNNILYHISDAILFQEEEVQESSNSETDNKSEPVENSGAGSNDADSPKKIDDGQGEEENEGKVSDEADNSEQMDKRKSEEKKDNAEGTKEADTNEKLQPEKEIAKSSEESEKSGPTPSSVEDAAYLLAFYIAKEHSDVMMLENLSEANKHQINNITHRRISLQHKNIERRMDGDLNFSRKIHPDHFSILTMASEDKATGIPDDVASMWKTLDPAIRAALIASESKEAEDDKKEASGGGAEGAWIKVRSDVYDAVKDRRQQELDAKVPVDIEVTMPDGKTLSADKPGARHPLIVSKMEFLKFDDENDARTVFWHSSAHVLGEALERLYGSRLTIGPPLAGGFYYDSYMGESGGDGAFKEDDYKPVEAEVQKIVKQKQKFERMVVTKEEALEMFEGNPFKEQIISTKIPDGTRTTVYRCGDLVDLCRGPHVPNTGRKERDHRRIAMKQDLIMFHELSAGSAFWLPHGARIYNKLISFIKEHYWKRGYDEIITPNVYNLDLWHQSGHAMHYKDAMFCFEVEGKEWAMKPMNCPGHCLMFGGKIRSYRDLPLRFADFGVLHRNELSGALSGLTRVRRFQQDDAHIYCREDQIEDEVIGALDFMKSVYTTFGMTYKLELSTRPKKALGDKELWDRAEAALARAMDNFAGKGGWRENPGDGAFYGPKIDIKVMDAMERVHQCATIQLDFQLPIRFGLEYNTGIKEEGKQFARPVMVHRAMLGSVERMFAVLCEHYGGKWPFWLSPRQVMIVPVHKEWNEYCQEVRDRLHAEGFYADVDLSKATFQKKVRNAQVDQYNFQLVVGKAEVENGTVNIRTRDNKVEGEKKVEDLIAYLKEMQAEHK</sequence>
<dbReference type="InterPro" id="IPR012947">
    <property type="entry name" value="tRNA_SAD"/>
</dbReference>
<comment type="caution">
    <text evidence="15">The sequence shown here is derived from an EMBL/GenBank/DDBJ whole genome shotgun (WGS) entry which is preliminary data.</text>
</comment>
<keyword evidence="6" id="KW-0547">Nucleotide-binding</keyword>
<dbReference type="GO" id="GO:0004829">
    <property type="term" value="F:threonine-tRNA ligase activity"/>
    <property type="evidence" value="ECO:0007669"/>
    <property type="project" value="UniProtKB-EC"/>
</dbReference>
<keyword evidence="8" id="KW-0648">Protein biosynthesis</keyword>
<dbReference type="SUPFAM" id="SSF52954">
    <property type="entry name" value="Class II aaRS ABD-related"/>
    <property type="match status" value="1"/>
</dbReference>
<dbReference type="InterPro" id="IPR002320">
    <property type="entry name" value="Thr-tRNA-ligase_IIa"/>
</dbReference>
<evidence type="ECO:0000256" key="7">
    <source>
        <dbReference type="ARBA" id="ARBA00022840"/>
    </source>
</evidence>
<dbReference type="InterPro" id="IPR045864">
    <property type="entry name" value="aa-tRNA-synth_II/BPL/LPL"/>
</dbReference>
<comment type="subcellular location">
    <subcellularLocation>
        <location evidence="1">Cytoplasm</location>
    </subcellularLocation>
</comment>
<evidence type="ECO:0000256" key="11">
    <source>
        <dbReference type="ARBA" id="ARBA00049515"/>
    </source>
</evidence>
<dbReference type="Pfam" id="PF07973">
    <property type="entry name" value="tRNA_SAD"/>
    <property type="match status" value="1"/>
</dbReference>
<evidence type="ECO:0000256" key="5">
    <source>
        <dbReference type="ARBA" id="ARBA00022598"/>
    </source>
</evidence>
<evidence type="ECO:0000313" key="16">
    <source>
        <dbReference type="Proteomes" id="UP001224775"/>
    </source>
</evidence>
<evidence type="ECO:0000259" key="14">
    <source>
        <dbReference type="PROSITE" id="PS50862"/>
    </source>
</evidence>
<evidence type="ECO:0000256" key="9">
    <source>
        <dbReference type="ARBA" id="ARBA00023146"/>
    </source>
</evidence>
<dbReference type="FunFam" id="3.30.980.10:FF:000005">
    <property type="entry name" value="Threonyl-tRNA synthetase, mitochondrial"/>
    <property type="match status" value="1"/>
</dbReference>
<evidence type="ECO:0000256" key="2">
    <source>
        <dbReference type="ARBA" id="ARBA00008226"/>
    </source>
</evidence>
<keyword evidence="5 15" id="KW-0436">Ligase</keyword>
<dbReference type="Pfam" id="PF00587">
    <property type="entry name" value="tRNA-synt_2b"/>
    <property type="match status" value="1"/>
</dbReference>
<dbReference type="InterPro" id="IPR018163">
    <property type="entry name" value="Thr/Ala-tRNA-synth_IIc_edit"/>
</dbReference>
<feature type="region of interest" description="Disordered" evidence="13">
    <location>
        <begin position="99"/>
        <end position="118"/>
    </location>
</feature>
<keyword evidence="4" id="KW-0963">Cytoplasm</keyword>
<dbReference type="InterPro" id="IPR047246">
    <property type="entry name" value="ThrRS_anticodon"/>
</dbReference>
<comment type="similarity">
    <text evidence="2">Belongs to the class-II aminoacyl-tRNA synthetase family.</text>
</comment>
<keyword evidence="16" id="KW-1185">Reference proteome</keyword>
<dbReference type="CDD" id="cd00771">
    <property type="entry name" value="ThrRS_core"/>
    <property type="match status" value="1"/>
</dbReference>
<gene>
    <name evidence="15" type="ORF">QTG54_001025</name>
</gene>
<evidence type="ECO:0000256" key="12">
    <source>
        <dbReference type="ARBA" id="ARBA00072369"/>
    </source>
</evidence>
<dbReference type="InterPro" id="IPR033728">
    <property type="entry name" value="ThrRS_core"/>
</dbReference>
<dbReference type="PANTHER" id="PTHR11451">
    <property type="entry name" value="THREONINE-TRNA LIGASE"/>
    <property type="match status" value="1"/>
</dbReference>
<proteinExistence type="inferred from homology"/>
<protein>
    <recommendedName>
        <fullName evidence="12">Probable threonine--tRNA ligase, cytoplasmic</fullName>
        <ecNumber evidence="3">6.1.1.3</ecNumber>
    </recommendedName>
    <alternativeName>
        <fullName evidence="10">Threonyl-tRNA synthetase</fullName>
    </alternativeName>
</protein>
<feature type="compositionally biased region" description="Basic and acidic residues" evidence="13">
    <location>
        <begin position="662"/>
        <end position="702"/>
    </location>
</feature>
<dbReference type="InterPro" id="IPR006195">
    <property type="entry name" value="aa-tRNA-synth_II"/>
</dbReference>
<dbReference type="InterPro" id="IPR004154">
    <property type="entry name" value="Anticodon-bd"/>
</dbReference>
<dbReference type="EC" id="6.1.1.3" evidence="3"/>
<evidence type="ECO:0000256" key="13">
    <source>
        <dbReference type="SAM" id="MobiDB-lite"/>
    </source>
</evidence>
<dbReference type="Gene3D" id="3.30.930.10">
    <property type="entry name" value="Bira Bifunctional Protein, Domain 2"/>
    <property type="match status" value="1"/>
</dbReference>
<feature type="compositionally biased region" description="Basic and acidic residues" evidence="13">
    <location>
        <begin position="104"/>
        <end position="118"/>
    </location>
</feature>
<dbReference type="GO" id="GO:0005524">
    <property type="term" value="F:ATP binding"/>
    <property type="evidence" value="ECO:0007669"/>
    <property type="project" value="UniProtKB-KW"/>
</dbReference>
<dbReference type="InterPro" id="IPR002314">
    <property type="entry name" value="aa-tRNA-synt_IIb"/>
</dbReference>
<dbReference type="SUPFAM" id="SSF55681">
    <property type="entry name" value="Class II aaRS and biotin synthetases"/>
    <property type="match status" value="1"/>
</dbReference>
<dbReference type="PANTHER" id="PTHR11451:SF46">
    <property type="entry name" value="THREONINE--TRNA LIGASE"/>
    <property type="match status" value="1"/>
</dbReference>
<dbReference type="Gene3D" id="3.30.980.10">
    <property type="entry name" value="Threonyl-trna Synthetase, Chain A, domain 2"/>
    <property type="match status" value="1"/>
</dbReference>
<dbReference type="PRINTS" id="PR01047">
    <property type="entry name" value="TRNASYNTHTHR"/>
</dbReference>
<dbReference type="FunFam" id="3.30.930.10:FF:000019">
    <property type="entry name" value="Threonine--tRNA ligase"/>
    <property type="match status" value="1"/>
</dbReference>
<reference evidence="15" key="1">
    <citation type="submission" date="2023-06" db="EMBL/GenBank/DDBJ databases">
        <title>Survivors Of The Sea: Transcriptome response of Skeletonema marinoi to long-term dormancy.</title>
        <authorList>
            <person name="Pinder M.I.M."/>
            <person name="Kourtchenko O."/>
            <person name="Robertson E.K."/>
            <person name="Larsson T."/>
            <person name="Maumus F."/>
            <person name="Osuna-Cruz C.M."/>
            <person name="Vancaester E."/>
            <person name="Stenow R."/>
            <person name="Vandepoele K."/>
            <person name="Ploug H."/>
            <person name="Bruchert V."/>
            <person name="Godhe A."/>
            <person name="Topel M."/>
        </authorList>
    </citation>
    <scope>NUCLEOTIDE SEQUENCE</scope>
    <source>
        <strain evidence="15">R05AC</strain>
    </source>
</reference>
<dbReference type="Pfam" id="PF03129">
    <property type="entry name" value="HGTP_anticodon"/>
    <property type="match status" value="1"/>
</dbReference>
<dbReference type="Proteomes" id="UP001224775">
    <property type="component" value="Unassembled WGS sequence"/>
</dbReference>
<dbReference type="InterPro" id="IPR036621">
    <property type="entry name" value="Anticodon-bd_dom_sf"/>
</dbReference>
<evidence type="ECO:0000256" key="8">
    <source>
        <dbReference type="ARBA" id="ARBA00022917"/>
    </source>
</evidence>
<evidence type="ECO:0000256" key="4">
    <source>
        <dbReference type="ARBA" id="ARBA00022490"/>
    </source>
</evidence>
<dbReference type="GO" id="GO:0005739">
    <property type="term" value="C:mitochondrion"/>
    <property type="evidence" value="ECO:0007669"/>
    <property type="project" value="TreeGrafter"/>
</dbReference>
<dbReference type="FunFam" id="3.40.50.800:FF:000003">
    <property type="entry name" value="Threonine--tRNA ligase 2, cytoplasmic"/>
    <property type="match status" value="1"/>
</dbReference>
<dbReference type="Gene3D" id="3.40.50.800">
    <property type="entry name" value="Anticodon-binding domain"/>
    <property type="match status" value="1"/>
</dbReference>
<dbReference type="PROSITE" id="PS50862">
    <property type="entry name" value="AA_TRNA_LIGASE_II"/>
    <property type="match status" value="1"/>
</dbReference>
<dbReference type="CDD" id="cd00860">
    <property type="entry name" value="ThrRS_anticodon"/>
    <property type="match status" value="1"/>
</dbReference>
<dbReference type="SUPFAM" id="SSF55186">
    <property type="entry name" value="ThrRS/AlaRS common domain"/>
    <property type="match status" value="1"/>
</dbReference>
<keyword evidence="7" id="KW-0067">ATP-binding</keyword>
<dbReference type="GO" id="GO:0006435">
    <property type="term" value="P:threonyl-tRNA aminoacylation"/>
    <property type="evidence" value="ECO:0007669"/>
    <property type="project" value="InterPro"/>
</dbReference>
<feature type="domain" description="Aminoacyl-transfer RNA synthetases class-II family profile" evidence="14">
    <location>
        <begin position="1047"/>
        <end position="1324"/>
    </location>
</feature>
<evidence type="ECO:0000256" key="10">
    <source>
        <dbReference type="ARBA" id="ARBA00031900"/>
    </source>
</evidence>
<evidence type="ECO:0000313" key="15">
    <source>
        <dbReference type="EMBL" id="KAK1749086.1"/>
    </source>
</evidence>
<name>A0AAD8YQ05_9STRA</name>
<dbReference type="EMBL" id="JATAAI010000001">
    <property type="protein sequence ID" value="KAK1749086.1"/>
    <property type="molecule type" value="Genomic_DNA"/>
</dbReference>
<evidence type="ECO:0000256" key="3">
    <source>
        <dbReference type="ARBA" id="ARBA00013163"/>
    </source>
</evidence>
<evidence type="ECO:0000256" key="6">
    <source>
        <dbReference type="ARBA" id="ARBA00022741"/>
    </source>
</evidence>
<dbReference type="HAMAP" id="MF_00184">
    <property type="entry name" value="Thr_tRNA_synth"/>
    <property type="match status" value="1"/>
</dbReference>
<comment type="catalytic activity">
    <reaction evidence="11">
        <text>tRNA(Thr) + L-threonine + ATP = L-threonyl-tRNA(Thr) + AMP + diphosphate + H(+)</text>
        <dbReference type="Rhea" id="RHEA:24624"/>
        <dbReference type="Rhea" id="RHEA-COMP:9670"/>
        <dbReference type="Rhea" id="RHEA-COMP:9704"/>
        <dbReference type="ChEBI" id="CHEBI:15378"/>
        <dbReference type="ChEBI" id="CHEBI:30616"/>
        <dbReference type="ChEBI" id="CHEBI:33019"/>
        <dbReference type="ChEBI" id="CHEBI:57926"/>
        <dbReference type="ChEBI" id="CHEBI:78442"/>
        <dbReference type="ChEBI" id="CHEBI:78534"/>
        <dbReference type="ChEBI" id="CHEBI:456215"/>
        <dbReference type="EC" id="6.1.1.3"/>
    </reaction>
</comment>
<evidence type="ECO:0000256" key="1">
    <source>
        <dbReference type="ARBA" id="ARBA00004496"/>
    </source>
</evidence>
<accession>A0AAD8YQ05</accession>
<organism evidence="15 16">
    <name type="scientific">Skeletonema marinoi</name>
    <dbReference type="NCBI Taxonomy" id="267567"/>
    <lineage>
        <taxon>Eukaryota</taxon>
        <taxon>Sar</taxon>
        <taxon>Stramenopiles</taxon>
        <taxon>Ochrophyta</taxon>
        <taxon>Bacillariophyta</taxon>
        <taxon>Coscinodiscophyceae</taxon>
        <taxon>Thalassiosirophycidae</taxon>
        <taxon>Thalassiosirales</taxon>
        <taxon>Skeletonemataceae</taxon>
        <taxon>Skeletonema</taxon>
        <taxon>Skeletonema marinoi-dohrnii complex</taxon>
    </lineage>
</organism>